<evidence type="ECO:0000256" key="1">
    <source>
        <dbReference type="SAM" id="Phobius"/>
    </source>
</evidence>
<organism evidence="2 3">
    <name type="scientific">Spironucleus salmonicida</name>
    <dbReference type="NCBI Taxonomy" id="348837"/>
    <lineage>
        <taxon>Eukaryota</taxon>
        <taxon>Metamonada</taxon>
        <taxon>Diplomonadida</taxon>
        <taxon>Hexamitidae</taxon>
        <taxon>Hexamitinae</taxon>
        <taxon>Spironucleus</taxon>
    </lineage>
</organism>
<dbReference type="KEGG" id="ssao:94295558"/>
<evidence type="ECO:0000313" key="3">
    <source>
        <dbReference type="Proteomes" id="UP000018208"/>
    </source>
</evidence>
<keyword evidence="3" id="KW-1185">Reference proteome</keyword>
<protein>
    <submittedName>
        <fullName evidence="2">Uncharacterized protein</fullName>
    </submittedName>
</protein>
<reference evidence="2 3" key="1">
    <citation type="journal article" date="2014" name="PLoS Genet.">
        <title>The Genome of Spironucleus salmonicida Highlights a Fish Pathogen Adapted to Fluctuating Environments.</title>
        <authorList>
            <person name="Xu F."/>
            <person name="Jerlstrom-Hultqvist J."/>
            <person name="Einarsson E."/>
            <person name="Astvaldsson A."/>
            <person name="Svard S.G."/>
            <person name="Andersson J.O."/>
        </authorList>
    </citation>
    <scope>NUCLEOTIDE SEQUENCE [LARGE SCALE GENOMIC DNA]</scope>
    <source>
        <strain evidence="2 3">ATCC 50377</strain>
    </source>
</reference>
<proteinExistence type="predicted"/>
<feature type="transmembrane region" description="Helical" evidence="1">
    <location>
        <begin position="529"/>
        <end position="554"/>
    </location>
</feature>
<accession>A0A9P8LXS6</accession>
<dbReference type="Proteomes" id="UP000018208">
    <property type="component" value="Unassembled WGS sequence"/>
</dbReference>
<dbReference type="GeneID" id="94295558"/>
<dbReference type="EMBL" id="AUWU02000002">
    <property type="protein sequence ID" value="KAH0575998.1"/>
    <property type="molecule type" value="Genomic_DNA"/>
</dbReference>
<gene>
    <name evidence="2" type="ORF">SS50377_21535</name>
</gene>
<evidence type="ECO:0000313" key="2">
    <source>
        <dbReference type="EMBL" id="KAH0575998.1"/>
    </source>
</evidence>
<keyword evidence="1" id="KW-0812">Transmembrane</keyword>
<dbReference type="AlphaFoldDB" id="A0A9P8LXS6"/>
<comment type="caution">
    <text evidence="2">The sequence shown here is derived from an EMBL/GenBank/DDBJ whole genome shotgun (WGS) entry which is preliminary data.</text>
</comment>
<dbReference type="RefSeq" id="XP_067766771.1">
    <property type="nucleotide sequence ID" value="XM_067905454.1"/>
</dbReference>
<name>A0A9P8LXS6_9EUKA</name>
<sequence length="566" mass="62987">MVLLALAVNINQTFNAYQTVRENCYTDDTAMTYNRNINQITVALRPTLDPACFALPRGIEAQLMLKNDKVPILSRVLTDFSYANTTEIVFTLAATFDTETFAVLTLFSYSEITQTHIFVFDEQKSALDQCYAVDSTLEVNATSLNLTVTPTGLCSQQIETIKDATDTTLVLNELTQVNLNLMGTVIAMKHADFASSYATKTAKVFTITVDEVVLQGFRQEALPTATISFVAQQGVLAVTFTHTVGTVSLRGLDLSSLGADLSFYHPNYVVLGLWDGAFLTRVENHPDFDTKLLDLYNKQTFTSYVLRLTGVLDGEVLSLQTTVVSRSYEAHTKVRRFTCTQGSMAEQEACARFHQRATQTQAAFVYDTLFYNGNAFVFGEEVRLYEVPSCWKSAVMQRGGSQLCVQLITGGNLDVCGSVLPEDAVVQTMLTFQFMNLETDENFSLPKFYVQQSIQLSRRNDQYCIDCDALAPTQRGYCYANKQMLAESKGNVYVNVMFDSEDPAYFFMPSGLIVVTRRTSNFDYTGQHLATFLVGGAFIAACVVMTVMGIVQVVKTVRRARHSKKK</sequence>
<keyword evidence="1" id="KW-0472">Membrane</keyword>
<keyword evidence="1" id="KW-1133">Transmembrane helix</keyword>